<evidence type="ECO:0000313" key="3">
    <source>
        <dbReference type="Proteomes" id="UP000267821"/>
    </source>
</evidence>
<sequence>MELTLERLVLARLGTYICLTRTSIPYKILQYAVLEHRYAGRGYGKFCHLTVNTIYACSAGKG</sequence>
<dbReference type="AlphaFoldDB" id="A0A3N4L542"/>
<name>A0A3N4L542_9PEZI</name>
<reference evidence="2 3" key="1">
    <citation type="journal article" date="2018" name="Nat. Ecol. Evol.">
        <title>Pezizomycetes genomes reveal the molecular basis of ectomycorrhizal truffle lifestyle.</title>
        <authorList>
            <person name="Murat C."/>
            <person name="Payen T."/>
            <person name="Noel B."/>
            <person name="Kuo A."/>
            <person name="Morin E."/>
            <person name="Chen J."/>
            <person name="Kohler A."/>
            <person name="Krizsan K."/>
            <person name="Balestrini R."/>
            <person name="Da Silva C."/>
            <person name="Montanini B."/>
            <person name="Hainaut M."/>
            <person name="Levati E."/>
            <person name="Barry K.W."/>
            <person name="Belfiori B."/>
            <person name="Cichocki N."/>
            <person name="Clum A."/>
            <person name="Dockter R.B."/>
            <person name="Fauchery L."/>
            <person name="Guy J."/>
            <person name="Iotti M."/>
            <person name="Le Tacon F."/>
            <person name="Lindquist E.A."/>
            <person name="Lipzen A."/>
            <person name="Malagnac F."/>
            <person name="Mello A."/>
            <person name="Molinier V."/>
            <person name="Miyauchi S."/>
            <person name="Poulain J."/>
            <person name="Riccioni C."/>
            <person name="Rubini A."/>
            <person name="Sitrit Y."/>
            <person name="Splivallo R."/>
            <person name="Traeger S."/>
            <person name="Wang M."/>
            <person name="Zifcakova L."/>
            <person name="Wipf D."/>
            <person name="Zambonelli A."/>
            <person name="Paolocci F."/>
            <person name="Nowrousian M."/>
            <person name="Ottonello S."/>
            <person name="Baldrian P."/>
            <person name="Spatafora J.W."/>
            <person name="Henrissat B."/>
            <person name="Nagy L.G."/>
            <person name="Aury J.M."/>
            <person name="Wincker P."/>
            <person name="Grigoriev I.V."/>
            <person name="Bonfante P."/>
            <person name="Martin F.M."/>
        </authorList>
    </citation>
    <scope>NUCLEOTIDE SEQUENCE [LARGE SCALE GENOMIC DNA]</scope>
    <source>
        <strain evidence="2 3">ATCC MYA-4762</strain>
    </source>
</reference>
<evidence type="ECO:0000313" key="2">
    <source>
        <dbReference type="EMBL" id="RPB18034.1"/>
    </source>
</evidence>
<organism evidence="2 3">
    <name type="scientific">Terfezia boudieri ATCC MYA-4762</name>
    <dbReference type="NCBI Taxonomy" id="1051890"/>
    <lineage>
        <taxon>Eukaryota</taxon>
        <taxon>Fungi</taxon>
        <taxon>Dikarya</taxon>
        <taxon>Ascomycota</taxon>
        <taxon>Pezizomycotina</taxon>
        <taxon>Pezizomycetes</taxon>
        <taxon>Pezizales</taxon>
        <taxon>Pezizaceae</taxon>
        <taxon>Terfezia</taxon>
    </lineage>
</organism>
<gene>
    <name evidence="1" type="ORF">L211DRAFT_844120</name>
    <name evidence="2" type="ORF">L211DRAFT_844122</name>
</gene>
<dbReference type="EMBL" id="ML121737">
    <property type="protein sequence ID" value="RPB18033.1"/>
    <property type="molecule type" value="Genomic_DNA"/>
</dbReference>
<dbReference type="EMBL" id="ML121737">
    <property type="protein sequence ID" value="RPB18034.1"/>
    <property type="molecule type" value="Genomic_DNA"/>
</dbReference>
<evidence type="ECO:0000313" key="1">
    <source>
        <dbReference type="EMBL" id="RPB18033.1"/>
    </source>
</evidence>
<keyword evidence="3" id="KW-1185">Reference proteome</keyword>
<dbReference type="Proteomes" id="UP000267821">
    <property type="component" value="Unassembled WGS sequence"/>
</dbReference>
<protein>
    <submittedName>
        <fullName evidence="2">Uncharacterized protein</fullName>
    </submittedName>
</protein>
<accession>A0A3N4L542</accession>
<proteinExistence type="predicted"/>